<dbReference type="EMBL" id="CP050253">
    <property type="protein sequence ID" value="QIQ21879.1"/>
    <property type="molecule type" value="Genomic_DNA"/>
</dbReference>
<evidence type="ECO:0000259" key="10">
    <source>
        <dbReference type="SMART" id="SM00357"/>
    </source>
</evidence>
<keyword evidence="5" id="KW-0540">Nuclease</keyword>
<dbReference type="SUPFAM" id="SSF50249">
    <property type="entry name" value="Nucleic acid-binding proteins"/>
    <property type="match status" value="3"/>
</dbReference>
<name>A0A6G9IDI8_9GAMM</name>
<evidence type="ECO:0000256" key="3">
    <source>
        <dbReference type="ARBA" id="ARBA00009925"/>
    </source>
</evidence>
<evidence type="ECO:0000256" key="8">
    <source>
        <dbReference type="ARBA" id="ARBA00022884"/>
    </source>
</evidence>
<keyword evidence="7" id="KW-0269">Exonuclease</keyword>
<dbReference type="InterPro" id="IPR013223">
    <property type="entry name" value="RNase_B_OB_dom"/>
</dbReference>
<evidence type="ECO:0000256" key="2">
    <source>
        <dbReference type="ARBA" id="ARBA00004496"/>
    </source>
</evidence>
<evidence type="ECO:0000259" key="11">
    <source>
        <dbReference type="SMART" id="SM00955"/>
    </source>
</evidence>
<protein>
    <recommendedName>
        <fullName evidence="9">Exoribonuclease II</fullName>
        <ecNumber evidence="9">3.1.13.1</ecNumber>
    </recommendedName>
</protein>
<evidence type="ECO:0000313" key="13">
    <source>
        <dbReference type="Proteomes" id="UP000501168"/>
    </source>
</evidence>
<dbReference type="FunCoup" id="A0A6G9IDI8">
    <property type="interactions" value="59"/>
</dbReference>
<dbReference type="GO" id="GO:0006402">
    <property type="term" value="P:mRNA catabolic process"/>
    <property type="evidence" value="ECO:0007669"/>
    <property type="project" value="TreeGrafter"/>
</dbReference>
<dbReference type="InterPro" id="IPR001900">
    <property type="entry name" value="RNase_II/R"/>
</dbReference>
<dbReference type="SMART" id="SM00357">
    <property type="entry name" value="CSP"/>
    <property type="match status" value="1"/>
</dbReference>
<feature type="domain" description="RNB" evidence="11">
    <location>
        <begin position="192"/>
        <end position="519"/>
    </location>
</feature>
<dbReference type="SMART" id="SM00955">
    <property type="entry name" value="RNB"/>
    <property type="match status" value="1"/>
</dbReference>
<dbReference type="AlphaFoldDB" id="A0A6G9IDI8"/>
<evidence type="ECO:0000313" key="12">
    <source>
        <dbReference type="EMBL" id="QIQ21879.1"/>
    </source>
</evidence>
<dbReference type="Pfam" id="PF00773">
    <property type="entry name" value="RNB"/>
    <property type="match status" value="1"/>
</dbReference>
<accession>A0A6G9IDI8</accession>
<dbReference type="PANTHER" id="PTHR23355:SF37">
    <property type="entry name" value="EXORIBONUCLEASE 2"/>
    <property type="match status" value="1"/>
</dbReference>
<dbReference type="PANTHER" id="PTHR23355">
    <property type="entry name" value="RIBONUCLEASE"/>
    <property type="match status" value="1"/>
</dbReference>
<dbReference type="GO" id="GO:0008859">
    <property type="term" value="F:exoribonuclease II activity"/>
    <property type="evidence" value="ECO:0007669"/>
    <property type="project" value="UniProtKB-UniRule"/>
</dbReference>
<gene>
    <name evidence="12" type="ORF">IPMB12_09415</name>
</gene>
<organism evidence="12 13">
    <name type="scientific">Zophobihabitans entericus</name>
    <dbReference type="NCBI Taxonomy" id="1635327"/>
    <lineage>
        <taxon>Bacteria</taxon>
        <taxon>Pseudomonadati</taxon>
        <taxon>Pseudomonadota</taxon>
        <taxon>Gammaproteobacteria</taxon>
        <taxon>Orbales</taxon>
        <taxon>Orbaceae</taxon>
        <taxon>Zophobihabitans</taxon>
    </lineage>
</organism>
<comment type="catalytic activity">
    <reaction evidence="1">
        <text>Exonucleolytic cleavage in the 3'- to 5'-direction to yield nucleoside 5'-phosphates.</text>
        <dbReference type="EC" id="3.1.13.1"/>
    </reaction>
</comment>
<dbReference type="InParanoid" id="A0A6G9IDI8"/>
<evidence type="ECO:0000256" key="6">
    <source>
        <dbReference type="ARBA" id="ARBA00022801"/>
    </source>
</evidence>
<dbReference type="InterPro" id="IPR050180">
    <property type="entry name" value="RNR_Ribonuclease"/>
</dbReference>
<dbReference type="Gene3D" id="2.40.50.640">
    <property type="match status" value="1"/>
</dbReference>
<keyword evidence="8" id="KW-0694">RNA-binding</keyword>
<keyword evidence="4" id="KW-0963">Cytoplasm</keyword>
<dbReference type="InterPro" id="IPR022966">
    <property type="entry name" value="RNase_II/R_CS"/>
</dbReference>
<dbReference type="Gene3D" id="2.40.50.140">
    <property type="entry name" value="Nucleic acid-binding proteins"/>
    <property type="match status" value="2"/>
</dbReference>
<dbReference type="PROSITE" id="PS01175">
    <property type="entry name" value="RIBONUCLEASE_II"/>
    <property type="match status" value="1"/>
</dbReference>
<dbReference type="RefSeq" id="WP_166917101.1">
    <property type="nucleotide sequence ID" value="NZ_CP050253.1"/>
</dbReference>
<keyword evidence="13" id="KW-1185">Reference proteome</keyword>
<evidence type="ECO:0000256" key="5">
    <source>
        <dbReference type="ARBA" id="ARBA00022722"/>
    </source>
</evidence>
<dbReference type="KEGG" id="orb:IPMB12_09415"/>
<keyword evidence="6 12" id="KW-0378">Hydrolase</keyword>
<evidence type="ECO:0000256" key="4">
    <source>
        <dbReference type="ARBA" id="ARBA00022490"/>
    </source>
</evidence>
<feature type="domain" description="Cold-shock" evidence="10">
    <location>
        <begin position="23"/>
        <end position="82"/>
    </location>
</feature>
<dbReference type="GO" id="GO:0005829">
    <property type="term" value="C:cytosol"/>
    <property type="evidence" value="ECO:0007669"/>
    <property type="project" value="TreeGrafter"/>
</dbReference>
<dbReference type="NCBIfam" id="TIGR00358">
    <property type="entry name" value="3_prime_RNase"/>
    <property type="match status" value="1"/>
</dbReference>
<dbReference type="InterPro" id="IPR012340">
    <property type="entry name" value="NA-bd_OB-fold"/>
</dbReference>
<sequence>MFQNNPLLAQLKQQLHKETPRIEGTVRAHEKGYGFLELDNNKKSYYIPNTQMRKLVHGDRVSGILQQQDGKEQFEPESLIETPLVRFIARVAFENNHLVLHADHLMTRNTIRGKVMPSVKQRLEAGDWVIAELKEHPLKKDGKHFSAEVTEFITHKNNKLALWLITLTRHNLETETPEDVQLELLAGEEKNRQDLTNEPFFTIDSADTYDMDDALKISLDEHGNYLLSVAIADPTAYIAENSPLDNVAKHRIFTTYLPNYHVSMLPQNVANDLCSLKAKAKRPAIVCNVMISPQGQILKDATFTLAWIESKAKLAYHLVSDYLENKGDWQPDNEQIKQQFPLLVQMANARIQWRNHNAILFQDQSDYRFILDEQNQVQSIVKEERRTANKIVEEAMIAANKALATQLENTLGFGVFSAHIGFDPKYLETVHKILVDNQITQFDKEALASFDGYIQLKRLTQNNSFLDARLRRYLAPADFTFQPRPHFGLGFKLYTTWTSPIRKYSDMLNHHLIKAMIRQQQFVKPEESILEKMVERRKQMRGAERDLSNYLYAQYLLNKIDEPFAAEIVDINKGGIKVKLTEIGAMAFMPASLIHPVKEDVTISPDEGLLKIKDQTTYRIADRLTVQISEVKPEYQAVIAKPASALNQAK</sequence>
<evidence type="ECO:0000256" key="7">
    <source>
        <dbReference type="ARBA" id="ARBA00022839"/>
    </source>
</evidence>
<dbReference type="NCBIfam" id="TIGR02062">
    <property type="entry name" value="RNase_B"/>
    <property type="match status" value="1"/>
</dbReference>
<reference evidence="12 13" key="1">
    <citation type="submission" date="2020-03" db="EMBL/GenBank/DDBJ databases">
        <title>Complete genome sequence of Orbus sp. IPMB12 (BCRC 80908).</title>
        <authorList>
            <person name="Lo W.-S."/>
            <person name="Chang T.-H."/>
            <person name="Kuo C.-H."/>
        </authorList>
    </citation>
    <scope>NUCLEOTIDE SEQUENCE [LARGE SCALE GENOMIC DNA]</scope>
    <source>
        <strain evidence="12 13">IPMB12</strain>
    </source>
</reference>
<comment type="subcellular location">
    <subcellularLocation>
        <location evidence="2">Cytoplasm</location>
    </subcellularLocation>
</comment>
<dbReference type="EC" id="3.1.13.1" evidence="9"/>
<dbReference type="InterPro" id="IPR011129">
    <property type="entry name" value="CSD"/>
</dbReference>
<dbReference type="NCBIfam" id="NF003455">
    <property type="entry name" value="PRK05054.1"/>
    <property type="match status" value="1"/>
</dbReference>
<evidence type="ECO:0000256" key="1">
    <source>
        <dbReference type="ARBA" id="ARBA00001849"/>
    </source>
</evidence>
<comment type="similarity">
    <text evidence="3">Belongs to the RNR ribonuclease family. RNase II subfamily.</text>
</comment>
<proteinExistence type="inferred from homology"/>
<evidence type="ECO:0000256" key="9">
    <source>
        <dbReference type="NCBIfam" id="TIGR02062"/>
    </source>
</evidence>
<dbReference type="Pfam" id="PF08206">
    <property type="entry name" value="OB_RNB"/>
    <property type="match status" value="1"/>
</dbReference>
<dbReference type="GO" id="GO:0003723">
    <property type="term" value="F:RNA binding"/>
    <property type="evidence" value="ECO:0007669"/>
    <property type="project" value="UniProtKB-KW"/>
</dbReference>
<dbReference type="Proteomes" id="UP000501168">
    <property type="component" value="Chromosome"/>
</dbReference>
<dbReference type="InterPro" id="IPR004476">
    <property type="entry name" value="RNase_II/RNase_R"/>
</dbReference>
<dbReference type="InterPro" id="IPR011804">
    <property type="entry name" value="RNase_II"/>
</dbReference>